<dbReference type="KEGG" id="palr:HGI30_09190"/>
<name>A0A6H2GWA0_9BACL</name>
<evidence type="ECO:0000313" key="3">
    <source>
        <dbReference type="Proteomes" id="UP000502136"/>
    </source>
</evidence>
<dbReference type="EMBL" id="CP051428">
    <property type="protein sequence ID" value="QJC51701.1"/>
    <property type="molecule type" value="Genomic_DNA"/>
</dbReference>
<sequence length="332" mass="35429">MALHSLRPLMAALLALTLAALPAAVSAASPLAPAASSETSPQLAASEADAGAFRSALETKASRWRDELSRLPEFAAWKSAELRLEPLGPGTHAWLVDVRQANGGRPVGYMILNAKDDGTVELGEYGAGESPLFRPSALRRGLEKEGLRPADFTALMQYASPFAAVWRLEDRQGRIRFADATSGELLPIQEKDWNQAAKRTSSSAIYNENASVTKPNKPASLAKPVRLTSSRSFRGDDPLQRLAWLLQAPLAAPSEAKLLQRLQAGTPLDYTAEVFGGKALYIGQAAGFHRWSEAPAFGAFRMAGSTALRYVPLVDAAAAGFFYPVAAPGSQA</sequence>
<reference evidence="2 3" key="1">
    <citation type="submission" date="2020-04" db="EMBL/GenBank/DDBJ databases">
        <title>Novel Paenibacillus strain UniB2 isolated from commercial digestive syrup.</title>
        <authorList>
            <person name="Thorat V."/>
            <person name="Kirdat K."/>
            <person name="Tiwarekar B."/>
            <person name="Yadav A."/>
        </authorList>
    </citation>
    <scope>NUCLEOTIDE SEQUENCE [LARGE SCALE GENOMIC DNA]</scope>
    <source>
        <strain evidence="2 3">UniB2</strain>
    </source>
</reference>
<dbReference type="RefSeq" id="WP_168907285.1">
    <property type="nucleotide sequence ID" value="NZ_CP051428.1"/>
</dbReference>
<keyword evidence="1" id="KW-0732">Signal</keyword>
<dbReference type="AlphaFoldDB" id="A0A6H2GWA0"/>
<protein>
    <submittedName>
        <fullName evidence="2">Uncharacterized protein</fullName>
    </submittedName>
</protein>
<proteinExistence type="predicted"/>
<feature type="chain" id="PRO_5026330244" evidence="1">
    <location>
        <begin position="28"/>
        <end position="332"/>
    </location>
</feature>
<keyword evidence="3" id="KW-1185">Reference proteome</keyword>
<evidence type="ECO:0000256" key="1">
    <source>
        <dbReference type="SAM" id="SignalP"/>
    </source>
</evidence>
<gene>
    <name evidence="2" type="ORF">HGI30_09190</name>
</gene>
<organism evidence="2 3">
    <name type="scientific">Paenibacillus albicereus</name>
    <dbReference type="NCBI Taxonomy" id="2726185"/>
    <lineage>
        <taxon>Bacteria</taxon>
        <taxon>Bacillati</taxon>
        <taxon>Bacillota</taxon>
        <taxon>Bacilli</taxon>
        <taxon>Bacillales</taxon>
        <taxon>Paenibacillaceae</taxon>
        <taxon>Paenibacillus</taxon>
    </lineage>
</organism>
<accession>A0A6H2GWA0</accession>
<feature type="signal peptide" evidence="1">
    <location>
        <begin position="1"/>
        <end position="27"/>
    </location>
</feature>
<dbReference type="Proteomes" id="UP000502136">
    <property type="component" value="Chromosome"/>
</dbReference>
<evidence type="ECO:0000313" key="2">
    <source>
        <dbReference type="EMBL" id="QJC51701.1"/>
    </source>
</evidence>